<keyword evidence="3" id="KW-1185">Reference proteome</keyword>
<evidence type="ECO:0000313" key="2">
    <source>
        <dbReference type="EMBL" id="CVK16184.1"/>
    </source>
</evidence>
<keyword evidence="1" id="KW-1133">Transmembrane helix</keyword>
<keyword evidence="1" id="KW-0472">Membrane</keyword>
<proteinExistence type="predicted"/>
<evidence type="ECO:0000256" key="1">
    <source>
        <dbReference type="SAM" id="Phobius"/>
    </source>
</evidence>
<gene>
    <name evidence="2" type="ORF">Ga0061079_105143</name>
</gene>
<protein>
    <submittedName>
        <fullName evidence="2">Uncharacterized protein</fullName>
    </submittedName>
</protein>
<dbReference type="EMBL" id="FCOR01000005">
    <property type="protein sequence ID" value="CVK16184.1"/>
    <property type="molecule type" value="Genomic_DNA"/>
</dbReference>
<dbReference type="AlphaFoldDB" id="A0A0X3AP96"/>
<name>A0A0X3AP96_9FLAO</name>
<feature type="transmembrane region" description="Helical" evidence="1">
    <location>
        <begin position="76"/>
        <end position="94"/>
    </location>
</feature>
<accession>A0A0X3AP96</accession>
<dbReference type="Proteomes" id="UP000182761">
    <property type="component" value="Unassembled WGS sequence"/>
</dbReference>
<evidence type="ECO:0000313" key="3">
    <source>
        <dbReference type="Proteomes" id="UP000182761"/>
    </source>
</evidence>
<sequence>MDFKKIIKILLSFGLYIIMMLNIIFFSKYIYYKPYRINTGYSIISPIIYAKKLINIMSFIFILFYLWRVLLKNDFFYLINLIIIIILLISINYFI</sequence>
<organism evidence="2 3">
    <name type="scientific">Apibacter mensalis</name>
    <dbReference type="NCBI Taxonomy" id="1586267"/>
    <lineage>
        <taxon>Bacteria</taxon>
        <taxon>Pseudomonadati</taxon>
        <taxon>Bacteroidota</taxon>
        <taxon>Flavobacteriia</taxon>
        <taxon>Flavobacteriales</taxon>
        <taxon>Weeksellaceae</taxon>
        <taxon>Apibacter</taxon>
    </lineage>
</organism>
<dbReference type="STRING" id="1586267.GCA_001418685_01029"/>
<feature type="transmembrane region" description="Helical" evidence="1">
    <location>
        <begin position="53"/>
        <end position="70"/>
    </location>
</feature>
<keyword evidence="1" id="KW-0812">Transmembrane</keyword>
<feature type="transmembrane region" description="Helical" evidence="1">
    <location>
        <begin position="6"/>
        <end position="32"/>
    </location>
</feature>
<reference evidence="2 3" key="1">
    <citation type="submission" date="2016-01" db="EMBL/GenBank/DDBJ databases">
        <authorList>
            <person name="McClelland M."/>
            <person name="Jain A."/>
            <person name="Saraogi P."/>
            <person name="Mendelson R."/>
            <person name="Westerman R."/>
            <person name="SanMiguel P."/>
            <person name="Csonka L."/>
        </authorList>
    </citation>
    <scope>NUCLEOTIDE SEQUENCE [LARGE SCALE GENOMIC DNA]</scope>
    <source>
        <strain evidence="2 3">R-53146</strain>
    </source>
</reference>